<evidence type="ECO:0000256" key="1">
    <source>
        <dbReference type="ARBA" id="ARBA00023002"/>
    </source>
</evidence>
<dbReference type="InterPro" id="IPR036812">
    <property type="entry name" value="NAD(P)_OxRdtase_dom_sf"/>
</dbReference>
<dbReference type="CDD" id="cd19082">
    <property type="entry name" value="AKR_AKR10A1_2"/>
    <property type="match status" value="1"/>
</dbReference>
<name>A0A211ZLD7_9PROT</name>
<proteinExistence type="predicted"/>
<accession>A0A211ZLD7</accession>
<dbReference type="SUPFAM" id="SSF51430">
    <property type="entry name" value="NAD(P)-linked oxidoreductase"/>
    <property type="match status" value="1"/>
</dbReference>
<dbReference type="OrthoDB" id="9773828at2"/>
<reference evidence="4" key="1">
    <citation type="submission" date="2017-05" db="EMBL/GenBank/DDBJ databases">
        <authorList>
            <person name="Macchi M."/>
            <person name="Festa S."/>
            <person name="Coppotelli B.M."/>
            <person name="Morelli I.S."/>
        </authorList>
    </citation>
    <scope>NUCLEOTIDE SEQUENCE [LARGE SCALE GENOMIC DNA]</scope>
    <source>
        <strain evidence="4">I</strain>
    </source>
</reference>
<dbReference type="AlphaFoldDB" id="A0A211ZLD7"/>
<dbReference type="InterPro" id="IPR023210">
    <property type="entry name" value="NADP_OxRdtase_dom"/>
</dbReference>
<dbReference type="InterPro" id="IPR050523">
    <property type="entry name" value="AKR_Detox_Biosynth"/>
</dbReference>
<keyword evidence="4" id="KW-1185">Reference proteome</keyword>
<feature type="domain" description="NADP-dependent oxidoreductase" evidence="2">
    <location>
        <begin position="63"/>
        <end position="337"/>
    </location>
</feature>
<dbReference type="GO" id="GO:0016491">
    <property type="term" value="F:oxidoreductase activity"/>
    <property type="evidence" value="ECO:0007669"/>
    <property type="project" value="UniProtKB-KW"/>
</dbReference>
<dbReference type="Pfam" id="PF00248">
    <property type="entry name" value="Aldo_ket_red"/>
    <property type="match status" value="1"/>
</dbReference>
<evidence type="ECO:0000313" key="3">
    <source>
        <dbReference type="EMBL" id="OWJ65986.1"/>
    </source>
</evidence>
<protein>
    <recommendedName>
        <fullName evidence="2">NADP-dependent oxidoreductase domain-containing protein</fullName>
    </recommendedName>
</protein>
<dbReference type="EMBL" id="NHON01000030">
    <property type="protein sequence ID" value="OWJ65986.1"/>
    <property type="molecule type" value="Genomic_DNA"/>
</dbReference>
<dbReference type="PANTHER" id="PTHR43364">
    <property type="entry name" value="NADH-SPECIFIC METHYLGLYOXAL REDUCTASE-RELATED"/>
    <property type="match status" value="1"/>
</dbReference>
<organism evidence="3 4">
    <name type="scientific">Inquilinus limosus</name>
    <dbReference type="NCBI Taxonomy" id="171674"/>
    <lineage>
        <taxon>Bacteria</taxon>
        <taxon>Pseudomonadati</taxon>
        <taxon>Pseudomonadota</taxon>
        <taxon>Alphaproteobacteria</taxon>
        <taxon>Rhodospirillales</taxon>
        <taxon>Rhodospirillaceae</taxon>
        <taxon>Inquilinus</taxon>
    </lineage>
</organism>
<dbReference type="Gene3D" id="3.20.20.100">
    <property type="entry name" value="NADP-dependent oxidoreductase domain"/>
    <property type="match status" value="1"/>
</dbReference>
<comment type="caution">
    <text evidence="3">The sequence shown here is derived from an EMBL/GenBank/DDBJ whole genome shotgun (WGS) entry which is preliminary data.</text>
</comment>
<gene>
    <name evidence="3" type="ORF">BWR60_17360</name>
</gene>
<evidence type="ECO:0000313" key="4">
    <source>
        <dbReference type="Proteomes" id="UP000196655"/>
    </source>
</evidence>
<keyword evidence="1" id="KW-0560">Oxidoreductase</keyword>
<evidence type="ECO:0000259" key="2">
    <source>
        <dbReference type="Pfam" id="PF00248"/>
    </source>
</evidence>
<dbReference type="Proteomes" id="UP000196655">
    <property type="component" value="Unassembled WGS sequence"/>
</dbReference>
<sequence length="346" mass="38478">MARSIGRRRRRMPAAICWAGRWCRRKAWPAGGRNKGSKMIYGTIPGVATPVARMVMGVDNQDDLAKAAPLFDDYIERGGNCFDTARIYMRGGCEALFGEYLASRGVRDRIVLIGKGAHTPNCTPEAARSQLEQSLEALRTDRVDIYFLHRDNPEVPVGEFVDVLDALHREGRIGVFGGSNWSLERFRAANDYAKSNGKTGFTVLSNNLALARMVEPVWAGCVSARDPEWLRHLEESGTALFAWSSTARGFFTERGDPSKAAAEPEIAKSWHAEDNFERRRRAIALAESKGTSPVQIAMAWVLSQPFATFALSGPRTLDESRRNIEGLSAALTQSERDWLDLKRETL</sequence>
<dbReference type="STRING" id="1122125.GCA_000423185_05772"/>
<dbReference type="PANTHER" id="PTHR43364:SF4">
    <property type="entry name" value="NAD(P)-LINKED OXIDOREDUCTASE SUPERFAMILY PROTEIN"/>
    <property type="match status" value="1"/>
</dbReference>
<dbReference type="GO" id="GO:0005829">
    <property type="term" value="C:cytosol"/>
    <property type="evidence" value="ECO:0007669"/>
    <property type="project" value="TreeGrafter"/>
</dbReference>